<dbReference type="RefSeq" id="WP_240261859.1">
    <property type="nucleotide sequence ID" value="NZ_CP092488.2"/>
</dbReference>
<evidence type="ECO:0000256" key="1">
    <source>
        <dbReference type="SAM" id="MobiDB-lite"/>
    </source>
</evidence>
<feature type="region of interest" description="Disordered" evidence="1">
    <location>
        <begin position="1"/>
        <end position="40"/>
    </location>
</feature>
<feature type="compositionally biased region" description="Acidic residues" evidence="1">
    <location>
        <begin position="20"/>
        <end position="29"/>
    </location>
</feature>
<reference evidence="2" key="1">
    <citation type="submission" date="2022-08" db="EMBL/GenBank/DDBJ databases">
        <title>Whole genome sequencing of non-tuberculosis mycobacteria type-strains.</title>
        <authorList>
            <person name="Igarashi Y."/>
            <person name="Osugi A."/>
            <person name="Mitarai S."/>
        </authorList>
    </citation>
    <scope>NUCLEOTIDE SEQUENCE</scope>
    <source>
        <strain evidence="2">DSM 45127</strain>
    </source>
</reference>
<protein>
    <submittedName>
        <fullName evidence="2">Uncharacterized protein</fullName>
    </submittedName>
</protein>
<keyword evidence="3" id="KW-1185">Reference proteome</keyword>
<organism evidence="2 3">
    <name type="scientific">Mycobacterium paraterrae</name>
    <dbReference type="NCBI Taxonomy" id="577492"/>
    <lineage>
        <taxon>Bacteria</taxon>
        <taxon>Bacillati</taxon>
        <taxon>Actinomycetota</taxon>
        <taxon>Actinomycetes</taxon>
        <taxon>Mycobacteriales</taxon>
        <taxon>Mycobacteriaceae</taxon>
        <taxon>Mycobacterium</taxon>
    </lineage>
</organism>
<proteinExistence type="predicted"/>
<accession>A0ABY3VPS8</accession>
<dbReference type="EMBL" id="CP092488">
    <property type="protein sequence ID" value="UMB70131.1"/>
    <property type="molecule type" value="Genomic_DNA"/>
</dbReference>
<name>A0ABY3VPS8_9MYCO</name>
<sequence>MPSSDSPFSDHGNRERSPDVEDSVDDEEREAIRAEGFDPDESAVRASLELVRWELELLGRDDL</sequence>
<evidence type="ECO:0000313" key="3">
    <source>
        <dbReference type="Proteomes" id="UP001055336"/>
    </source>
</evidence>
<gene>
    <name evidence="2" type="ORF">MKK62_01950</name>
</gene>
<dbReference type="Proteomes" id="UP001055336">
    <property type="component" value="Chromosome"/>
</dbReference>
<evidence type="ECO:0000313" key="2">
    <source>
        <dbReference type="EMBL" id="UMB70131.1"/>
    </source>
</evidence>